<evidence type="ECO:0000313" key="3">
    <source>
        <dbReference type="Proteomes" id="UP000054279"/>
    </source>
</evidence>
<evidence type="ECO:0000256" key="1">
    <source>
        <dbReference type="SAM" id="MobiDB-lite"/>
    </source>
</evidence>
<organism evidence="2 3">
    <name type="scientific">Sphaerobolus stellatus (strain SS14)</name>
    <dbReference type="NCBI Taxonomy" id="990650"/>
    <lineage>
        <taxon>Eukaryota</taxon>
        <taxon>Fungi</taxon>
        <taxon>Dikarya</taxon>
        <taxon>Basidiomycota</taxon>
        <taxon>Agaricomycotina</taxon>
        <taxon>Agaricomycetes</taxon>
        <taxon>Phallomycetidae</taxon>
        <taxon>Geastrales</taxon>
        <taxon>Sphaerobolaceae</taxon>
        <taxon>Sphaerobolus</taxon>
    </lineage>
</organism>
<gene>
    <name evidence="2" type="ORF">M422DRAFT_253402</name>
</gene>
<dbReference type="AlphaFoldDB" id="A0A0C9VMT5"/>
<dbReference type="HOGENOM" id="CLU_1788040_0_0_1"/>
<feature type="compositionally biased region" description="Low complexity" evidence="1">
    <location>
        <begin position="95"/>
        <end position="104"/>
    </location>
</feature>
<reference evidence="2 3" key="1">
    <citation type="submission" date="2014-06" db="EMBL/GenBank/DDBJ databases">
        <title>Evolutionary Origins and Diversification of the Mycorrhizal Mutualists.</title>
        <authorList>
            <consortium name="DOE Joint Genome Institute"/>
            <consortium name="Mycorrhizal Genomics Consortium"/>
            <person name="Kohler A."/>
            <person name="Kuo A."/>
            <person name="Nagy L.G."/>
            <person name="Floudas D."/>
            <person name="Copeland A."/>
            <person name="Barry K.W."/>
            <person name="Cichocki N."/>
            <person name="Veneault-Fourrey C."/>
            <person name="LaButti K."/>
            <person name="Lindquist E.A."/>
            <person name="Lipzen A."/>
            <person name="Lundell T."/>
            <person name="Morin E."/>
            <person name="Murat C."/>
            <person name="Riley R."/>
            <person name="Ohm R."/>
            <person name="Sun H."/>
            <person name="Tunlid A."/>
            <person name="Henrissat B."/>
            <person name="Grigoriev I.V."/>
            <person name="Hibbett D.S."/>
            <person name="Martin F."/>
        </authorList>
    </citation>
    <scope>NUCLEOTIDE SEQUENCE [LARGE SCALE GENOMIC DNA]</scope>
    <source>
        <strain evidence="2 3">SS14</strain>
    </source>
</reference>
<feature type="compositionally biased region" description="Basic and acidic residues" evidence="1">
    <location>
        <begin position="36"/>
        <end position="50"/>
    </location>
</feature>
<accession>A0A0C9VMT5</accession>
<name>A0A0C9VMT5_SPHS4</name>
<keyword evidence="3" id="KW-1185">Reference proteome</keyword>
<dbReference type="EMBL" id="KN837124">
    <property type="protein sequence ID" value="KIJ43207.1"/>
    <property type="molecule type" value="Genomic_DNA"/>
</dbReference>
<feature type="region of interest" description="Disordered" evidence="1">
    <location>
        <begin position="1"/>
        <end position="107"/>
    </location>
</feature>
<dbReference type="Proteomes" id="UP000054279">
    <property type="component" value="Unassembled WGS sequence"/>
</dbReference>
<evidence type="ECO:0000313" key="2">
    <source>
        <dbReference type="EMBL" id="KIJ43207.1"/>
    </source>
</evidence>
<feature type="compositionally biased region" description="Basic and acidic residues" evidence="1">
    <location>
        <begin position="17"/>
        <end position="27"/>
    </location>
</feature>
<sequence>MSRHTAKNPPGPTKDAPPGDHPPKFEGRSPPGYRGILRESRQSTPHEGRARRCQGAFTDSPAGPDATTPTKLSCRHSLQQEDKKNDAVAVDRSSRSAPLSSLPPIKESQAIQNDASFSIAQCLARDIEQAVERAMSGVTQRLTTL</sequence>
<proteinExistence type="predicted"/>
<protein>
    <submittedName>
        <fullName evidence="2">Uncharacterized protein</fullName>
    </submittedName>
</protein>